<feature type="transmembrane region" description="Helical" evidence="1">
    <location>
        <begin position="120"/>
        <end position="138"/>
    </location>
</feature>
<keyword evidence="1" id="KW-1133">Transmembrane helix</keyword>
<dbReference type="Proteomes" id="UP000186817">
    <property type="component" value="Unassembled WGS sequence"/>
</dbReference>
<proteinExistence type="predicted"/>
<dbReference type="OrthoDB" id="409167at2759"/>
<dbReference type="EMBL" id="LSRX01001062">
    <property type="protein sequence ID" value="OLP84167.1"/>
    <property type="molecule type" value="Genomic_DNA"/>
</dbReference>
<dbReference type="AlphaFoldDB" id="A0A1Q9CMS2"/>
<organism evidence="2 3">
    <name type="scientific">Symbiodinium microadriaticum</name>
    <name type="common">Dinoflagellate</name>
    <name type="synonym">Zooxanthella microadriatica</name>
    <dbReference type="NCBI Taxonomy" id="2951"/>
    <lineage>
        <taxon>Eukaryota</taxon>
        <taxon>Sar</taxon>
        <taxon>Alveolata</taxon>
        <taxon>Dinophyceae</taxon>
        <taxon>Suessiales</taxon>
        <taxon>Symbiodiniaceae</taxon>
        <taxon>Symbiodinium</taxon>
    </lineage>
</organism>
<evidence type="ECO:0000256" key="1">
    <source>
        <dbReference type="SAM" id="Phobius"/>
    </source>
</evidence>
<keyword evidence="1" id="KW-0472">Membrane</keyword>
<sequence length="621" mass="67532">MLQTFVAPGEPGSDIAAMSPRACSRGYASTRGSRHMGFFLMQSMPLRADLLDASEEEEYDATDIPKSFFQVLRPPCDAAVLHQVRIELLLGVIPIGSALLIMGAAIRGELSSCHAKMRSIAIQNLVISPLLLVVGLLWKDSPWCVGSLWCFLEDPRRSDYLLSCMSYYVLLVLNIPSLLLGGADDIIDSLVVNSLGFFLLYVPVLSNAWTPTACMACYSICAVARLFHIRAAQPMTSVVLQGFQWQAILMMVLTHVGLRIRAIHLSLRRTPLTASCLQDHRRLCDNEAELAGQLIPRRRRITLLKPNYTVCRGEHSLKILKGLQMRRRESKQQVVTQVLWSLHVLSAGTLNEGTVMLILQFVDPTLSPADKCYGLLAEDGMSQVSTLKSRTAMSLATSSATSALWGFEKEWGHDTAETTAASPVHTTAELEGYLKGPNTSSKGGDVPRVQRQSESIHFDNFGYQGSSGSASPGRWGVLGGKSCLGQLAVSDQRPLPTASDGSEIKKSPIMAGGLFAAEKAFFMKLGGYDPEMKFYGGEDFFRLSPDNVQTPIAAYGGKMGQGISDALFGDPPQLCGVQTSVSDVLNSMWGHLVGKREVCIIMVGLARPFSTVSAGMERSLS</sequence>
<evidence type="ECO:0000313" key="2">
    <source>
        <dbReference type="EMBL" id="OLP84167.1"/>
    </source>
</evidence>
<accession>A0A1Q9CMS2</accession>
<dbReference type="InterPro" id="IPR029044">
    <property type="entry name" value="Nucleotide-diphossugar_trans"/>
</dbReference>
<dbReference type="GO" id="GO:0016740">
    <property type="term" value="F:transferase activity"/>
    <property type="evidence" value="ECO:0007669"/>
    <property type="project" value="UniProtKB-KW"/>
</dbReference>
<feature type="transmembrane region" description="Helical" evidence="1">
    <location>
        <begin position="186"/>
        <end position="202"/>
    </location>
</feature>
<keyword evidence="1" id="KW-0812">Transmembrane</keyword>
<feature type="transmembrane region" description="Helical" evidence="1">
    <location>
        <begin position="88"/>
        <end position="108"/>
    </location>
</feature>
<reference evidence="2 3" key="1">
    <citation type="submission" date="2016-02" db="EMBL/GenBank/DDBJ databases">
        <title>Genome analysis of coral dinoflagellate symbionts highlights evolutionary adaptations to a symbiotic lifestyle.</title>
        <authorList>
            <person name="Aranda M."/>
            <person name="Li Y."/>
            <person name="Liew Y.J."/>
            <person name="Baumgarten S."/>
            <person name="Simakov O."/>
            <person name="Wilson M."/>
            <person name="Piel J."/>
            <person name="Ashoor H."/>
            <person name="Bougouffa S."/>
            <person name="Bajic V.B."/>
            <person name="Ryu T."/>
            <person name="Ravasi T."/>
            <person name="Bayer T."/>
            <person name="Micklem G."/>
            <person name="Kim H."/>
            <person name="Bhak J."/>
            <person name="Lajeunesse T.C."/>
            <person name="Voolstra C.R."/>
        </authorList>
    </citation>
    <scope>NUCLEOTIDE SEQUENCE [LARGE SCALE GENOMIC DNA]</scope>
    <source>
        <strain evidence="2 3">CCMP2467</strain>
    </source>
</reference>
<dbReference type="Gene3D" id="3.90.550.10">
    <property type="entry name" value="Spore Coat Polysaccharide Biosynthesis Protein SpsA, Chain A"/>
    <property type="match status" value="1"/>
</dbReference>
<comment type="caution">
    <text evidence="2">The sequence shown here is derived from an EMBL/GenBank/DDBJ whole genome shotgun (WGS) entry which is preliminary data.</text>
</comment>
<evidence type="ECO:0000313" key="3">
    <source>
        <dbReference type="Proteomes" id="UP000186817"/>
    </source>
</evidence>
<feature type="transmembrane region" description="Helical" evidence="1">
    <location>
        <begin position="158"/>
        <end position="179"/>
    </location>
</feature>
<name>A0A1Q9CMS2_SYMMI</name>
<gene>
    <name evidence="2" type="primary">GALNTL6</name>
    <name evidence="2" type="ORF">AK812_SmicGene34987</name>
</gene>
<keyword evidence="2" id="KW-0808">Transferase</keyword>
<protein>
    <submittedName>
        <fullName evidence="2">Polypeptide N-acetylgalactosaminyltransferase-like 6</fullName>
    </submittedName>
</protein>
<keyword evidence="3" id="KW-1185">Reference proteome</keyword>
<feature type="non-terminal residue" evidence="2">
    <location>
        <position position="621"/>
    </location>
</feature>